<feature type="region of interest" description="Disordered" evidence="1">
    <location>
        <begin position="161"/>
        <end position="182"/>
    </location>
</feature>
<dbReference type="Pfam" id="PF10138">
    <property type="entry name" value="vWA-TerF-like"/>
    <property type="match status" value="1"/>
</dbReference>
<proteinExistence type="predicted"/>
<dbReference type="InterPro" id="IPR002035">
    <property type="entry name" value="VWF_A"/>
</dbReference>
<gene>
    <name evidence="3" type="ORF">EJ104_07560</name>
</gene>
<dbReference type="InterPro" id="IPR051324">
    <property type="entry name" value="Stress/Tellurium_Resist"/>
</dbReference>
<dbReference type="CDD" id="cd00198">
    <property type="entry name" value="vWFA"/>
    <property type="match status" value="1"/>
</dbReference>
<dbReference type="PANTHER" id="PTHR32097">
    <property type="entry name" value="CAMP-BINDING PROTEIN 1-RELATED"/>
    <property type="match status" value="1"/>
</dbReference>
<dbReference type="RefSeq" id="WP_126352146.1">
    <property type="nucleotide sequence ID" value="NZ_CP086382.1"/>
</dbReference>
<name>A0A3S0I7Z8_9DEIO</name>
<dbReference type="PROSITE" id="PS50234">
    <property type="entry name" value="VWFA"/>
    <property type="match status" value="1"/>
</dbReference>
<dbReference type="InterPro" id="IPR036465">
    <property type="entry name" value="vWFA_dom_sf"/>
</dbReference>
<dbReference type="SMART" id="SM00327">
    <property type="entry name" value="VWA"/>
    <property type="match status" value="1"/>
</dbReference>
<dbReference type="InterPro" id="IPR019303">
    <property type="entry name" value="vWA_TerF_C"/>
</dbReference>
<feature type="compositionally biased region" description="Pro residues" evidence="1">
    <location>
        <begin position="169"/>
        <end position="182"/>
    </location>
</feature>
<reference evidence="3 4" key="1">
    <citation type="submission" date="2018-12" db="EMBL/GenBank/DDBJ databases">
        <title>Deinococcus radiophilus ATCC 27603 genome sequencing and assembly.</title>
        <authorList>
            <person name="Maclea K.S."/>
            <person name="Maynard C.R."/>
        </authorList>
    </citation>
    <scope>NUCLEOTIDE SEQUENCE [LARGE SCALE GENOMIC DNA]</scope>
    <source>
        <strain evidence="3 4">ATCC 27603</strain>
    </source>
</reference>
<accession>A0A3S0I7Z8</accession>
<dbReference type="AlphaFoldDB" id="A0A3S0I7Z8"/>
<dbReference type="Proteomes" id="UP000277766">
    <property type="component" value="Unassembled WGS sequence"/>
</dbReference>
<dbReference type="CDD" id="cd06974">
    <property type="entry name" value="TerD_like"/>
    <property type="match status" value="1"/>
</dbReference>
<dbReference type="InterPro" id="IPR003325">
    <property type="entry name" value="TerD"/>
</dbReference>
<evidence type="ECO:0000256" key="1">
    <source>
        <dbReference type="SAM" id="MobiDB-lite"/>
    </source>
</evidence>
<evidence type="ECO:0000313" key="3">
    <source>
        <dbReference type="EMBL" id="RTR26845.1"/>
    </source>
</evidence>
<comment type="caution">
    <text evidence="3">The sequence shown here is derived from an EMBL/GenBank/DDBJ whole genome shotgun (WGS) entry which is preliminary data.</text>
</comment>
<dbReference type="Pfam" id="PF02342">
    <property type="entry name" value="TerD"/>
    <property type="match status" value="1"/>
</dbReference>
<dbReference type="PANTHER" id="PTHR32097:SF3">
    <property type="entry name" value="TELLURITE RESISTANCE PROTEIN"/>
    <property type="match status" value="1"/>
</dbReference>
<dbReference type="Gene3D" id="3.40.50.410">
    <property type="entry name" value="von Willebrand factor, type A domain"/>
    <property type="match status" value="1"/>
</dbReference>
<evidence type="ECO:0000313" key="4">
    <source>
        <dbReference type="Proteomes" id="UP000277766"/>
    </source>
</evidence>
<sequence>MTQLQAGQRLPLSDLGLGHSLTVTVECDLSGTDITAFGLNDGQLSDDRYMVFYNQPQSPEGALRLAAPGTFSLNLDDLPASVTEVYLTATHDSQPVSRAGTLRVTVDGQVNFDAKPHLKDEKAVMLVRFYRHGGAWRLATVAQGFNGGLAALVQHFGGEVAEEDSAPAAPAPTSAPMPTPAPAPAVSLVKERQKVLLDKAERQQPGLVSLIKQASVSLEKRGLGEARYRVNLVLDISGSMSGEYRSGAVQRLAERALALATRLDDDGEVEMYLFGQQAHRRGTLSLDNVSGFVDRLSVQLEGGTDYGGVMEYVLTDARAAGHALPTLVLFITDGGTSGRERVVNLIQQASREPIFWKFMGIDQTASAGGMFGGMMRRMAEEGFGFLEQLDDLQGRTVDNADFFKVGAQINLPDDQLFDLLVNELDAWQRDARSVGVLR</sequence>
<protein>
    <submittedName>
        <fullName evidence="3">Tellurium resistance protein</fullName>
    </submittedName>
</protein>
<dbReference type="SUPFAM" id="SSF53300">
    <property type="entry name" value="vWA-like"/>
    <property type="match status" value="1"/>
</dbReference>
<evidence type="ECO:0000259" key="2">
    <source>
        <dbReference type="PROSITE" id="PS50234"/>
    </source>
</evidence>
<dbReference type="Gene3D" id="2.60.60.30">
    <property type="entry name" value="sav2460 like domains"/>
    <property type="match status" value="1"/>
</dbReference>
<keyword evidence="4" id="KW-1185">Reference proteome</keyword>
<organism evidence="3 4">
    <name type="scientific">Deinococcus radiophilus</name>
    <dbReference type="NCBI Taxonomy" id="32062"/>
    <lineage>
        <taxon>Bacteria</taxon>
        <taxon>Thermotogati</taxon>
        <taxon>Deinococcota</taxon>
        <taxon>Deinococci</taxon>
        <taxon>Deinococcales</taxon>
        <taxon>Deinococcaceae</taxon>
        <taxon>Deinococcus</taxon>
    </lineage>
</organism>
<dbReference type="OrthoDB" id="5756874at2"/>
<feature type="domain" description="VWFA" evidence="2">
    <location>
        <begin position="229"/>
        <end position="420"/>
    </location>
</feature>
<dbReference type="EMBL" id="RXPE01000013">
    <property type="protein sequence ID" value="RTR26845.1"/>
    <property type="molecule type" value="Genomic_DNA"/>
</dbReference>